<accession>A0A383XQI2</accession>
<dbReference type="Pfam" id="PF25852">
    <property type="entry name" value="DUF6242_C"/>
    <property type="match status" value="1"/>
</dbReference>
<comment type="caution">
    <text evidence="3">The sequence shown here is derived from an EMBL/GenBank/DDBJ whole genome shotgun (WGS) entry which is preliminary data.</text>
</comment>
<sequence length="1685" mass="174182">MPAILRTLSCAALALGLTACGDPAEINLLNASDGQTQLTAPGGGTVSLSASAGTLSQARVVPNPAPAAAPAGVNFDHGFYDFSVTGLTPGGSVDVTIELPAGAAPNTYYKVQNGQFTPFDFDGVEGARINGRTVTLTLVDGGRGDDDGVVNGVVVDPGAPGTRTGGAGVTTPGTINSALVGSYTLTYEQAAAGGPFSDGESVNVTVGSDGRLTVPAGVLGNPFYRSFGGTPNTAEIIWLDGSAQIEYALSDNDSGSFNEINVGDASQAQASGVPAFLGQLRMTSTGGPDETPDAFAFADQTGVPLDTVVTSNTVTISGIDSTVDVSVANGEWSPNCQPSGFTTAAGVVEVGQTLCVRHTSASSFDTAVTTTLTVGTVMQAFTSRTVASASSFDIEGTISGAGSAGSSGQWELFLNGSLANDGPLVDGAVTYNGSPVADGTTYQVIATPAGGLHCTASNFSGTVNGADVTGVDISCTQQAGYDLKGTISGLPTTGDTGTYEVEVNGTVVAGNAMANGPITYNTADVADGSSYIVRAFAPTGYSCTVANAAGTVAGADVTGIDINCMSAQASTYDISGNIAGAGTTASGQWEVFIGGSLVADGPLRDGAVIYASGVSDGASYEVTATPSGGLVCSVANASGTVSGGHVTNVDISCSTPSTYTLSGTISGVPGTSSMGQWELLIGGGIANDGGLRNGAVTYSTTVADGSDYTVRAQPSSGLVCNVANGSGAVNGADITNIDISCSEAGRYSVDLFISGMDTGATLDYRFTLDGVPLEDTYTQSNSSVRIVDGTAEEGAPYSFEITRQPEGQRCTPTPTSAAGTMPGRDLILNANCEDVIGGMAPIATPPSGTILDAEWGNGRFVMAGQFNSLPFVTTDGANFTGGGTFEGGPTDIEFDGSQFIAVRSAFLSTSTDGSNWTDLPGNQAILNMQYLEGQSGRYVGVGLGGRAFLSTDLSNWTEVATGSSRNLQDITEHNGTYVAVALDGDIVTSVDGGQTWTLANPIPGTPDLRAVTWDGSQFVVVGQDALAISADGFNWLSLGGINAHLRDVTVANGLYVLVGDDVMMIGPNLRDLTVYPLSSDLLTVATGTIGTIALGQSSAGYFGDPQDTAAPKASDAWRMVSPRQTYSDLNRIVWDGTQFFAVGGRGQIFRSTNSELWVAANTPGLLDRSSGSLSAFATDGTTYIAAVRGSTQGTFKSFDGDLWGQVEPTERVNEIYHDGSQFVAINGSRTYTSPDGHSWVEAADDAAYIAALQANQSPTVAFDGTTFIRVFNGRTVQSSTDGRTWNTISGDHFVSLGLPRAILYDGSQFVIVGVRGYVYTSPDGLTWTNQGRVGEAVEQLNDIAYDGTWYVAVGNNGQIWASADARNWDTRSHHAPFEINDVAVAGDRLIAAGSRIVYDDRGFEDGINPVVAISFDGGFSWQEQTLPLDFDSPNGQVPLQEIEWSGMQYVAVGGAISSTTFGEDGSDNRVIAYVSADAQNWTLENTLVRGTYADLDEAAGTFFAYPQFGFSSSEIRRDIGTGWTDITGTLPEQVYSGSTGRFHSLEIIHDGSQYLFGGGSGKLYSSSDASTWTELPPGLQSPINEIRLINGRYFVTTTGGLSYSDDLMNWTTVFGQGTNDVRGVGNYVVVAAPDGRLWVSEDNGDTFEGASLPGTTNDSPDWDQVLEAFGQPVVRSGRIFMDYRP</sequence>
<keyword evidence="1" id="KW-0732">Signal</keyword>
<keyword evidence="4" id="KW-1185">Reference proteome</keyword>
<feature type="chain" id="PRO_5016946700" description="DUF6242 domain-containing protein" evidence="1">
    <location>
        <begin position="25"/>
        <end position="1685"/>
    </location>
</feature>
<dbReference type="NCBIfam" id="NF041766">
    <property type="entry name" value="choice_anch_U"/>
    <property type="match status" value="1"/>
</dbReference>
<feature type="signal peptide" evidence="1">
    <location>
        <begin position="1"/>
        <end position="24"/>
    </location>
</feature>
<dbReference type="EMBL" id="QEQK01000016">
    <property type="protein sequence ID" value="PWN54886.1"/>
    <property type="molecule type" value="Genomic_DNA"/>
</dbReference>
<dbReference type="InterPro" id="IPR053784">
    <property type="entry name" value="Choice_anch_U_dom"/>
</dbReference>
<dbReference type="RefSeq" id="WP_109721320.1">
    <property type="nucleotide sequence ID" value="NZ_QEQK01000016.1"/>
</dbReference>
<evidence type="ECO:0000313" key="3">
    <source>
        <dbReference type="EMBL" id="PWN54886.1"/>
    </source>
</evidence>
<dbReference type="SUPFAM" id="SSF110296">
    <property type="entry name" value="Oligoxyloglucan reducing end-specific cellobiohydrolase"/>
    <property type="match status" value="1"/>
</dbReference>
<dbReference type="PROSITE" id="PS51257">
    <property type="entry name" value="PROKAR_LIPOPROTEIN"/>
    <property type="match status" value="1"/>
</dbReference>
<name>A0A383XQI2_9GAMM</name>
<dbReference type="Proteomes" id="UP000251800">
    <property type="component" value="Unassembled WGS sequence"/>
</dbReference>
<proteinExistence type="predicted"/>
<organism evidence="3 4">
    <name type="scientific">Abyssibacter profundi</name>
    <dbReference type="NCBI Taxonomy" id="2182787"/>
    <lineage>
        <taxon>Bacteria</taxon>
        <taxon>Pseudomonadati</taxon>
        <taxon>Pseudomonadota</taxon>
        <taxon>Gammaproteobacteria</taxon>
        <taxon>Chromatiales</taxon>
        <taxon>Oceanococcaceae</taxon>
        <taxon>Abyssibacter</taxon>
    </lineage>
</organism>
<evidence type="ECO:0000256" key="1">
    <source>
        <dbReference type="SAM" id="SignalP"/>
    </source>
</evidence>
<protein>
    <recommendedName>
        <fullName evidence="2">DUF6242 domain-containing protein</fullName>
    </recommendedName>
</protein>
<dbReference type="SUPFAM" id="SSF50939">
    <property type="entry name" value="Sialidases"/>
    <property type="match status" value="2"/>
</dbReference>
<gene>
    <name evidence="3" type="ORF">DEH80_14930</name>
</gene>
<dbReference type="InterPro" id="IPR036278">
    <property type="entry name" value="Sialidase_sf"/>
</dbReference>
<dbReference type="OrthoDB" id="246387at2"/>
<reference evidence="3 4" key="1">
    <citation type="submission" date="2018-05" db="EMBL/GenBank/DDBJ databases">
        <title>Abyssibacter profundi OUC007T gen. nov., sp. nov, a marine bacterium isolated from seawater of the Mariana Trench.</title>
        <authorList>
            <person name="Zhou S."/>
        </authorList>
    </citation>
    <scope>NUCLEOTIDE SEQUENCE [LARGE SCALE GENOMIC DNA]</scope>
    <source>
        <strain evidence="3 4">OUC007</strain>
    </source>
</reference>
<evidence type="ECO:0000259" key="2">
    <source>
        <dbReference type="Pfam" id="PF25852"/>
    </source>
</evidence>
<dbReference type="InterPro" id="IPR058667">
    <property type="entry name" value="DUF6242_C"/>
</dbReference>
<evidence type="ECO:0000313" key="4">
    <source>
        <dbReference type="Proteomes" id="UP000251800"/>
    </source>
</evidence>
<feature type="domain" description="DUF6242" evidence="2">
    <location>
        <begin position="1234"/>
        <end position="1371"/>
    </location>
</feature>